<dbReference type="InterPro" id="IPR023393">
    <property type="entry name" value="START-like_dom_sf"/>
</dbReference>
<protein>
    <submittedName>
        <fullName evidence="1">Polyketide cyclase/dehydrase/lipid transport protein</fullName>
    </submittedName>
</protein>
<organism evidence="1 2">
    <name type="scientific">Panacagrimonas perspica</name>
    <dbReference type="NCBI Taxonomy" id="381431"/>
    <lineage>
        <taxon>Bacteria</taxon>
        <taxon>Pseudomonadati</taxon>
        <taxon>Pseudomonadota</taxon>
        <taxon>Gammaproteobacteria</taxon>
        <taxon>Nevskiales</taxon>
        <taxon>Nevskiaceae</taxon>
        <taxon>Panacagrimonas</taxon>
    </lineage>
</organism>
<keyword evidence="2" id="KW-1185">Reference proteome</keyword>
<gene>
    <name evidence="1" type="ORF">DFR24_4077</name>
</gene>
<comment type="caution">
    <text evidence="1">The sequence shown here is derived from an EMBL/GenBank/DDBJ whole genome shotgun (WGS) entry which is preliminary data.</text>
</comment>
<dbReference type="Gene3D" id="3.30.530.20">
    <property type="match status" value="1"/>
</dbReference>
<dbReference type="InterPro" id="IPR019587">
    <property type="entry name" value="Polyketide_cyclase/dehydratase"/>
</dbReference>
<dbReference type="Pfam" id="PF10604">
    <property type="entry name" value="Polyketide_cyc2"/>
    <property type="match status" value="1"/>
</dbReference>
<accession>A0A4R7NWQ2</accession>
<dbReference type="RefSeq" id="WP_162851338.1">
    <property type="nucleotide sequence ID" value="NZ_MWIN01000008.1"/>
</dbReference>
<name>A0A4R7NWQ2_9GAMM</name>
<sequence>MAYDVLVERIVALSPSRVYALLADFGGIKRRLPDVIESVEMRGSGIGSVRTIRLAGKPGTIEERLEALVENRLVSYSIINESPLPVDHYHAVVYLDDAQDGCRIRWGANWIARGVSDEQARQVLIATYNRSIDGIVRLGSQAGS</sequence>
<dbReference type="SUPFAM" id="SSF55961">
    <property type="entry name" value="Bet v1-like"/>
    <property type="match status" value="1"/>
</dbReference>
<dbReference type="CDD" id="cd07821">
    <property type="entry name" value="PYR_PYL_RCAR_like"/>
    <property type="match status" value="1"/>
</dbReference>
<dbReference type="AlphaFoldDB" id="A0A4R7NWQ2"/>
<evidence type="ECO:0000313" key="1">
    <source>
        <dbReference type="EMBL" id="TDU25634.1"/>
    </source>
</evidence>
<proteinExistence type="predicted"/>
<reference evidence="1 2" key="1">
    <citation type="submission" date="2019-03" db="EMBL/GenBank/DDBJ databases">
        <title>Genomic Encyclopedia of Type Strains, Phase IV (KMG-IV): sequencing the most valuable type-strain genomes for metagenomic binning, comparative biology and taxonomic classification.</title>
        <authorList>
            <person name="Goeker M."/>
        </authorList>
    </citation>
    <scope>NUCLEOTIDE SEQUENCE [LARGE SCALE GENOMIC DNA]</scope>
    <source>
        <strain evidence="1 2">DSM 26377</strain>
    </source>
</reference>
<dbReference type="EMBL" id="SOBT01000011">
    <property type="protein sequence ID" value="TDU25634.1"/>
    <property type="molecule type" value="Genomic_DNA"/>
</dbReference>
<dbReference type="Proteomes" id="UP000295341">
    <property type="component" value="Unassembled WGS sequence"/>
</dbReference>
<evidence type="ECO:0000313" key="2">
    <source>
        <dbReference type="Proteomes" id="UP000295341"/>
    </source>
</evidence>